<dbReference type="Pfam" id="PF05137">
    <property type="entry name" value="PilN"/>
    <property type="match status" value="1"/>
</dbReference>
<reference evidence="2 3" key="1">
    <citation type="journal article" date="2015" name="Nature">
        <title>rRNA introns, odd ribosomes, and small enigmatic genomes across a large radiation of phyla.</title>
        <authorList>
            <person name="Brown C.T."/>
            <person name="Hug L.A."/>
            <person name="Thomas B.C."/>
            <person name="Sharon I."/>
            <person name="Castelle C.J."/>
            <person name="Singh A."/>
            <person name="Wilkins M.J."/>
            <person name="Williams K.H."/>
            <person name="Banfield J.F."/>
        </authorList>
    </citation>
    <scope>NUCLEOTIDE SEQUENCE [LARGE SCALE GENOMIC DNA]</scope>
</reference>
<evidence type="ECO:0008006" key="4">
    <source>
        <dbReference type="Google" id="ProtNLM"/>
    </source>
</evidence>
<dbReference type="AlphaFoldDB" id="A0A0G0PTG0"/>
<evidence type="ECO:0000313" key="3">
    <source>
        <dbReference type="Proteomes" id="UP000034137"/>
    </source>
</evidence>
<proteinExistence type="predicted"/>
<feature type="transmembrane region" description="Helical" evidence="1">
    <location>
        <begin position="28"/>
        <end position="49"/>
    </location>
</feature>
<comment type="caution">
    <text evidence="2">The sequence shown here is derived from an EMBL/GenBank/DDBJ whole genome shotgun (WGS) entry which is preliminary data.</text>
</comment>
<keyword evidence="1" id="KW-0472">Membrane</keyword>
<keyword evidence="1" id="KW-1133">Transmembrane helix</keyword>
<keyword evidence="1" id="KW-0812">Transmembrane</keyword>
<sequence>MIKLNLISQESRKEIKLKRIYDILKSTYLTLLILVTVVSMIFLAARIILQHNFNDVVSQTTLITKNSQEYNAKIREINSKISSINQIQNEYIPWSNALVELAEKSPSDISLTFLEIVQEKNLIKLKGTAETRESLLKLKSNLEDSSIFYQIEMPLSNIFEKSNIYFEIDAKIKQENLKSL</sequence>
<dbReference type="InterPro" id="IPR007813">
    <property type="entry name" value="PilN"/>
</dbReference>
<name>A0A0G0PTG0_9BACT</name>
<evidence type="ECO:0000313" key="2">
    <source>
        <dbReference type="EMBL" id="KKR31183.1"/>
    </source>
</evidence>
<evidence type="ECO:0000256" key="1">
    <source>
        <dbReference type="SAM" id="Phobius"/>
    </source>
</evidence>
<organism evidence="2 3">
    <name type="scientific">Candidatus Falkowbacteria bacterium GW2011_GWF2_39_8</name>
    <dbReference type="NCBI Taxonomy" id="1618642"/>
    <lineage>
        <taxon>Bacteria</taxon>
        <taxon>Candidatus Falkowiibacteriota</taxon>
    </lineage>
</organism>
<dbReference type="Proteomes" id="UP000034137">
    <property type="component" value="Unassembled WGS sequence"/>
</dbReference>
<dbReference type="EMBL" id="LBXO01000070">
    <property type="protein sequence ID" value="KKR31183.1"/>
    <property type="molecule type" value="Genomic_DNA"/>
</dbReference>
<protein>
    <recommendedName>
        <fullName evidence="4">Fimbrial assembly family protein</fullName>
    </recommendedName>
</protein>
<accession>A0A0G0PTG0</accession>
<gene>
    <name evidence="2" type="ORF">UT64_C0070G0011</name>
</gene>